<organism evidence="2 3">
    <name type="scientific">Bacillus subtilis subsp. subtilis</name>
    <dbReference type="NCBI Taxonomy" id="135461"/>
    <lineage>
        <taxon>Bacteria</taxon>
        <taxon>Bacillati</taxon>
        <taxon>Bacillota</taxon>
        <taxon>Bacilli</taxon>
        <taxon>Bacillales</taxon>
        <taxon>Bacillaceae</taxon>
        <taxon>Bacillus</taxon>
    </lineage>
</organism>
<evidence type="ECO:0000256" key="1">
    <source>
        <dbReference type="SAM" id="Coils"/>
    </source>
</evidence>
<name>A0ABD3ZVP4_BACIU</name>
<protein>
    <submittedName>
        <fullName evidence="2">Uncharacterized protein</fullName>
    </submittedName>
</protein>
<proteinExistence type="predicted"/>
<dbReference type="AlphaFoldDB" id="A0ABD3ZVP4"/>
<keyword evidence="1" id="KW-0175">Coiled coil</keyword>
<feature type="coiled-coil region" evidence="1">
    <location>
        <begin position="3"/>
        <end position="30"/>
    </location>
</feature>
<comment type="caution">
    <text evidence="2">The sequence shown here is derived from an EMBL/GenBank/DDBJ whole genome shotgun (WGS) entry which is preliminary data.</text>
</comment>
<evidence type="ECO:0000313" key="3">
    <source>
        <dbReference type="Proteomes" id="UP000031970"/>
    </source>
</evidence>
<reference evidence="2 3" key="1">
    <citation type="submission" date="2014-11" db="EMBL/GenBank/DDBJ databases">
        <title>Draft Genome Sequences of Nine Bacillus subtilis Strains that Form Spores with High Heat-Resistance.</title>
        <authorList>
            <person name="Krawcyk A.O."/>
            <person name="Berendsen E.M."/>
            <person name="de Jong A."/>
            <person name="Holsappel S."/>
            <person name="Eijlander R.T."/>
            <person name="Wells-Bennik M."/>
            <person name="Kuipers O.P."/>
        </authorList>
    </citation>
    <scope>NUCLEOTIDE SEQUENCE [LARGE SCALE GENOMIC DNA]</scope>
    <source>
        <strain evidence="2 3">B4067</strain>
    </source>
</reference>
<accession>A0ABD3ZVP4</accession>
<dbReference type="RefSeq" id="WP_162183532.1">
    <property type="nucleotide sequence ID" value="NZ_JSXS01000040.1"/>
</dbReference>
<evidence type="ECO:0000313" key="2">
    <source>
        <dbReference type="EMBL" id="KIL32034.1"/>
    </source>
</evidence>
<dbReference type="Proteomes" id="UP000031970">
    <property type="component" value="Unassembled WGS sequence"/>
</dbReference>
<sequence length="45" mass="5209">MSQEDMESINQRLKNDAQEIAQELEGLNDKSKGYLIELLQEQLSK</sequence>
<gene>
    <name evidence="2" type="ORF">B4067_2307</name>
</gene>
<dbReference type="EMBL" id="JSXS01000040">
    <property type="protein sequence ID" value="KIL32034.1"/>
    <property type="molecule type" value="Genomic_DNA"/>
</dbReference>